<protein>
    <submittedName>
        <fullName evidence="1">Uncharacterized protein</fullName>
    </submittedName>
</protein>
<dbReference type="RefSeq" id="XP_060317383.1">
    <property type="nucleotide sequence ID" value="XM_060451118.1"/>
</dbReference>
<evidence type="ECO:0000313" key="1">
    <source>
        <dbReference type="EMBL" id="KAK1534179.1"/>
    </source>
</evidence>
<organism evidence="1 2">
    <name type="scientific">Colletotrichum costaricense</name>
    <dbReference type="NCBI Taxonomy" id="1209916"/>
    <lineage>
        <taxon>Eukaryota</taxon>
        <taxon>Fungi</taxon>
        <taxon>Dikarya</taxon>
        <taxon>Ascomycota</taxon>
        <taxon>Pezizomycotina</taxon>
        <taxon>Sordariomycetes</taxon>
        <taxon>Hypocreomycetidae</taxon>
        <taxon>Glomerellales</taxon>
        <taxon>Glomerellaceae</taxon>
        <taxon>Colletotrichum</taxon>
        <taxon>Colletotrichum acutatum species complex</taxon>
    </lineage>
</organism>
<keyword evidence="2" id="KW-1185">Reference proteome</keyword>
<dbReference type="GeneID" id="85334665"/>
<dbReference type="AlphaFoldDB" id="A0AAI9Z483"/>
<proteinExistence type="predicted"/>
<comment type="caution">
    <text evidence="1">The sequence shown here is derived from an EMBL/GenBank/DDBJ whole genome shotgun (WGS) entry which is preliminary data.</text>
</comment>
<dbReference type="Proteomes" id="UP001240678">
    <property type="component" value="Unassembled WGS sequence"/>
</dbReference>
<reference evidence="1 2" key="1">
    <citation type="submission" date="2016-10" db="EMBL/GenBank/DDBJ databases">
        <title>The genome sequence of Colletotrichum fioriniae PJ7.</title>
        <authorList>
            <person name="Baroncelli R."/>
        </authorList>
    </citation>
    <scope>NUCLEOTIDE SEQUENCE [LARGE SCALE GENOMIC DNA]</scope>
    <source>
        <strain evidence="1 2">IMI 309622</strain>
    </source>
</reference>
<evidence type="ECO:0000313" key="2">
    <source>
        <dbReference type="Proteomes" id="UP001240678"/>
    </source>
</evidence>
<sequence>MTDEAHYDDLIPTLRAKDAYREFSPGLGYRLGPGHMILTASQDWT</sequence>
<name>A0AAI9Z483_9PEZI</name>
<accession>A0AAI9Z483</accession>
<dbReference type="EMBL" id="MOOE01000003">
    <property type="protein sequence ID" value="KAK1534179.1"/>
    <property type="molecule type" value="Genomic_DNA"/>
</dbReference>
<gene>
    <name evidence="1" type="ORF">CCOS01_02931</name>
</gene>